<protein>
    <submittedName>
        <fullName evidence="1">Chromo domain-like protein</fullName>
    </submittedName>
</protein>
<evidence type="ECO:0000313" key="1">
    <source>
        <dbReference type="EMBL" id="GFA68847.1"/>
    </source>
</evidence>
<reference evidence="1" key="1">
    <citation type="journal article" date="2019" name="Sci. Rep.">
        <title>Draft genome of Tanacetum cinerariifolium, the natural source of mosquito coil.</title>
        <authorList>
            <person name="Yamashiro T."/>
            <person name="Shiraishi A."/>
            <person name="Satake H."/>
            <person name="Nakayama K."/>
        </authorList>
    </citation>
    <scope>NUCLEOTIDE SEQUENCE</scope>
</reference>
<organism evidence="1">
    <name type="scientific">Tanacetum cinerariifolium</name>
    <name type="common">Dalmatian daisy</name>
    <name type="synonym">Chrysanthemum cinerariifolium</name>
    <dbReference type="NCBI Taxonomy" id="118510"/>
    <lineage>
        <taxon>Eukaryota</taxon>
        <taxon>Viridiplantae</taxon>
        <taxon>Streptophyta</taxon>
        <taxon>Embryophyta</taxon>
        <taxon>Tracheophyta</taxon>
        <taxon>Spermatophyta</taxon>
        <taxon>Magnoliopsida</taxon>
        <taxon>eudicotyledons</taxon>
        <taxon>Gunneridae</taxon>
        <taxon>Pentapetalae</taxon>
        <taxon>asterids</taxon>
        <taxon>campanulids</taxon>
        <taxon>Asterales</taxon>
        <taxon>Asteraceae</taxon>
        <taxon>Asteroideae</taxon>
        <taxon>Anthemideae</taxon>
        <taxon>Anthemidinae</taxon>
        <taxon>Tanacetum</taxon>
    </lineage>
</organism>
<dbReference type="AlphaFoldDB" id="A0A699K074"/>
<comment type="caution">
    <text evidence="1">The sequence shown here is derived from an EMBL/GenBank/DDBJ whole genome shotgun (WGS) entry which is preliminary data.</text>
</comment>
<sequence length="164" mass="17826">MASQGAGRISCPLQGREGCSGGNGKGLTKKYFINHLGTRHFKTNDLKVSYKDRVASDFSLFCALDSTLHQARIWVCRECFCTHTFSKSCKHADGVVVLAPSFKEVAIFGILVPTRPDLSVVDNTSAVTLHSDEAVVDGAISKMHSLGVESICFDINLLSRVFSK</sequence>
<proteinExistence type="predicted"/>
<gene>
    <name evidence="1" type="ORF">Tci_640819</name>
</gene>
<name>A0A699K074_TANCI</name>
<dbReference type="EMBL" id="BKCJ010469201">
    <property type="protein sequence ID" value="GFA68847.1"/>
    <property type="molecule type" value="Genomic_DNA"/>
</dbReference>
<accession>A0A699K074</accession>